<sequence>MSIKFAILALLAEKPRHGYEIKNEFDRRTNHTWPLNIGQVYTTLDRLERDRLCFRGDETPDGRVIATITPEGRAEVRQWFATPIAPANPPRTELAIKIALAATSKDVDVAALIQDQRRATMHQLQEYRQARRSVAEDDLAGQLLVDGLIFAGEAEIRWLDHCESKAIEASRRGSRESAEVVAADSKTAQEVRTA</sequence>
<accession>A0ABY7QYN6</accession>
<reference evidence="4 5" key="1">
    <citation type="submission" date="2023-01" db="EMBL/GenBank/DDBJ databases">
        <authorList>
            <person name="Lee S.H."/>
            <person name="Jung H.S."/>
            <person name="Yun J.U."/>
        </authorList>
    </citation>
    <scope>NUCLEOTIDE SEQUENCE [LARGE SCALE GENOMIC DNA]</scope>
    <source>
        <strain evidence="4 5">CBA3108</strain>
    </source>
</reference>
<evidence type="ECO:0000313" key="4">
    <source>
        <dbReference type="EMBL" id="WCC80152.1"/>
    </source>
</evidence>
<dbReference type="InterPro" id="IPR036390">
    <property type="entry name" value="WH_DNA-bd_sf"/>
</dbReference>
<evidence type="ECO:0000313" key="5">
    <source>
        <dbReference type="Proteomes" id="UP001212097"/>
    </source>
</evidence>
<proteinExistence type="predicted"/>
<feature type="domain" description="Transcription regulator PadR N-terminal" evidence="2">
    <location>
        <begin position="7"/>
        <end position="77"/>
    </location>
</feature>
<protein>
    <submittedName>
        <fullName evidence="4">PadR family transcriptional regulator</fullName>
    </submittedName>
</protein>
<dbReference type="Proteomes" id="UP001212097">
    <property type="component" value="Chromosome"/>
</dbReference>
<name>A0ABY7QYN6_9ACTN</name>
<dbReference type="InterPro" id="IPR036388">
    <property type="entry name" value="WH-like_DNA-bd_sf"/>
</dbReference>
<dbReference type="PANTHER" id="PTHR43252:SF6">
    <property type="entry name" value="NEGATIVE TRANSCRIPTION REGULATOR PADR"/>
    <property type="match status" value="1"/>
</dbReference>
<feature type="domain" description="Transcription regulator PadR C-terminal" evidence="3">
    <location>
        <begin position="91"/>
        <end position="164"/>
    </location>
</feature>
<dbReference type="InterPro" id="IPR005149">
    <property type="entry name" value="Tscrpt_reg_PadR_N"/>
</dbReference>
<dbReference type="Pfam" id="PF10400">
    <property type="entry name" value="Vir_act_alpha_C"/>
    <property type="match status" value="1"/>
</dbReference>
<keyword evidence="5" id="KW-1185">Reference proteome</keyword>
<dbReference type="SUPFAM" id="SSF46785">
    <property type="entry name" value="Winged helix' DNA-binding domain"/>
    <property type="match status" value="1"/>
</dbReference>
<evidence type="ECO:0000259" key="3">
    <source>
        <dbReference type="Pfam" id="PF10400"/>
    </source>
</evidence>
<dbReference type="PANTHER" id="PTHR43252">
    <property type="entry name" value="TRANSCRIPTIONAL REGULATOR YQJI"/>
    <property type="match status" value="1"/>
</dbReference>
<dbReference type="EMBL" id="CP115668">
    <property type="protein sequence ID" value="WCC80152.1"/>
    <property type="molecule type" value="Genomic_DNA"/>
</dbReference>
<reference evidence="4 5" key="2">
    <citation type="submission" date="2023-06" db="EMBL/GenBank/DDBJ databases">
        <title>The Gram-positive Non-spore-bearing Anaerobic Bacilli of Human Feces.</title>
        <authorList>
            <person name="Eggerth A.H."/>
        </authorList>
    </citation>
    <scope>NUCLEOTIDE SEQUENCE [LARGE SCALE GENOMIC DNA]</scope>
    <source>
        <strain evidence="4 5">CBA3108</strain>
    </source>
</reference>
<feature type="region of interest" description="Disordered" evidence="1">
    <location>
        <begin position="168"/>
        <end position="194"/>
    </location>
</feature>
<dbReference type="Gene3D" id="1.10.10.10">
    <property type="entry name" value="Winged helix-like DNA-binding domain superfamily/Winged helix DNA-binding domain"/>
    <property type="match status" value="1"/>
</dbReference>
<dbReference type="Pfam" id="PF03551">
    <property type="entry name" value="PadR"/>
    <property type="match status" value="1"/>
</dbReference>
<evidence type="ECO:0000259" key="2">
    <source>
        <dbReference type="Pfam" id="PF03551"/>
    </source>
</evidence>
<evidence type="ECO:0000256" key="1">
    <source>
        <dbReference type="SAM" id="MobiDB-lite"/>
    </source>
</evidence>
<feature type="compositionally biased region" description="Basic and acidic residues" evidence="1">
    <location>
        <begin position="168"/>
        <end position="178"/>
    </location>
</feature>
<dbReference type="InterPro" id="IPR018309">
    <property type="entry name" value="Tscrpt_reg_PadR_C"/>
</dbReference>
<gene>
    <name evidence="4" type="ORF">O6R08_00900</name>
</gene>
<organism evidence="4 5">
    <name type="scientific">Cutibacterium equinum</name>
    <dbReference type="NCBI Taxonomy" id="3016342"/>
    <lineage>
        <taxon>Bacteria</taxon>
        <taxon>Bacillati</taxon>
        <taxon>Actinomycetota</taxon>
        <taxon>Actinomycetes</taxon>
        <taxon>Propionibacteriales</taxon>
        <taxon>Propionibacteriaceae</taxon>
        <taxon>Cutibacterium</taxon>
    </lineage>
</organism>
<dbReference type="RefSeq" id="WP_271418334.1">
    <property type="nucleotide sequence ID" value="NZ_CP115668.1"/>
</dbReference>